<dbReference type="AlphaFoldDB" id="A0A285N4D8"/>
<protein>
    <submittedName>
        <fullName evidence="1">Uncharacterized protein</fullName>
    </submittedName>
</protein>
<proteinExistence type="predicted"/>
<dbReference type="InterPro" id="IPR055944">
    <property type="entry name" value="DUF7522"/>
</dbReference>
<dbReference type="EMBL" id="OBEJ01000001">
    <property type="protein sequence ID" value="SNZ02846.1"/>
    <property type="molecule type" value="Genomic_DNA"/>
</dbReference>
<reference evidence="1 2" key="1">
    <citation type="submission" date="2017-09" db="EMBL/GenBank/DDBJ databases">
        <authorList>
            <person name="Ehlers B."/>
            <person name="Leendertz F.H."/>
        </authorList>
    </citation>
    <scope>NUCLEOTIDE SEQUENCE [LARGE SCALE GENOMIC DNA]</scope>
    <source>
        <strain evidence="1 2">DSM 27208</strain>
    </source>
</reference>
<keyword evidence="2" id="KW-1185">Reference proteome</keyword>
<gene>
    <name evidence="1" type="ORF">SAMN06269185_0127</name>
</gene>
<evidence type="ECO:0000313" key="2">
    <source>
        <dbReference type="Proteomes" id="UP000219453"/>
    </source>
</evidence>
<dbReference type="RefSeq" id="WP_097007188.1">
    <property type="nucleotide sequence ID" value="NZ_OBEJ01000001.1"/>
</dbReference>
<name>A0A285N4D8_NATPI</name>
<organism evidence="1 2">
    <name type="scientific">Natronoarchaeum philippinense</name>
    <dbReference type="NCBI Taxonomy" id="558529"/>
    <lineage>
        <taxon>Archaea</taxon>
        <taxon>Methanobacteriati</taxon>
        <taxon>Methanobacteriota</taxon>
        <taxon>Stenosarchaea group</taxon>
        <taxon>Halobacteria</taxon>
        <taxon>Halobacteriales</taxon>
        <taxon>Natronoarchaeaceae</taxon>
    </lineage>
</organism>
<dbReference type="Proteomes" id="UP000219453">
    <property type="component" value="Unassembled WGS sequence"/>
</dbReference>
<dbReference type="OrthoDB" id="199238at2157"/>
<dbReference type="Pfam" id="PF24366">
    <property type="entry name" value="DUF7522"/>
    <property type="match status" value="1"/>
</dbReference>
<accession>A0A285N4D8</accession>
<sequence length="118" mass="13122">MVEEFTDELRSLAGDELRAVATFGKLDYELAFVRDDVSEGYNRGDLDDLYRTLVSDRIANDDIDQQLPGGEQQARIKVFEDVIVVIIPIGRYEGVFVSLDRGPDSPVLDIVDAAEATL</sequence>
<evidence type="ECO:0000313" key="1">
    <source>
        <dbReference type="EMBL" id="SNZ02846.1"/>
    </source>
</evidence>